<organism evidence="11 12">
    <name type="scientific">Actinacidiphila yanglinensis</name>
    <dbReference type="NCBI Taxonomy" id="310779"/>
    <lineage>
        <taxon>Bacteria</taxon>
        <taxon>Bacillati</taxon>
        <taxon>Actinomycetota</taxon>
        <taxon>Actinomycetes</taxon>
        <taxon>Kitasatosporales</taxon>
        <taxon>Streptomycetaceae</taxon>
        <taxon>Actinacidiphila</taxon>
    </lineage>
</organism>
<evidence type="ECO:0000256" key="5">
    <source>
        <dbReference type="ARBA" id="ARBA00022889"/>
    </source>
</evidence>
<name>A0A1H6AH27_9ACTN</name>
<evidence type="ECO:0000256" key="6">
    <source>
        <dbReference type="ARBA" id="ARBA00023087"/>
    </source>
</evidence>
<dbReference type="EMBL" id="FNVU01000005">
    <property type="protein sequence ID" value="SEG47305.1"/>
    <property type="molecule type" value="Genomic_DNA"/>
</dbReference>
<protein>
    <submittedName>
        <fullName evidence="11">Small secreted domain</fullName>
    </submittedName>
</protein>
<keyword evidence="8" id="KW-1133">Transmembrane helix</keyword>
<evidence type="ECO:0000313" key="11">
    <source>
        <dbReference type="EMBL" id="SEG47305.1"/>
    </source>
</evidence>
<sequence length="163" mass="16313">MRHILSRSLLTVAAASSVMAVTGGYAQADAGGGSTSTGSPGILSGNSVDVPVHAPVNVCGDSVDAVGLLNPAFGSSCGNDASPAPTTPPRQVPPPRTEQVPPAPEAPPVKPVVVHQRLAETGLDHREIGLASALGAALLLGGAVLYRRSQSASRAARATARTR</sequence>
<reference evidence="11 12" key="1">
    <citation type="submission" date="2016-10" db="EMBL/GenBank/DDBJ databases">
        <authorList>
            <person name="de Groot N.N."/>
        </authorList>
    </citation>
    <scope>NUCLEOTIDE SEQUENCE [LARGE SCALE GENOMIC DNA]</scope>
    <source>
        <strain evidence="11 12">CGMCC 4.2023</strain>
    </source>
</reference>
<dbReference type="Proteomes" id="UP000236754">
    <property type="component" value="Unassembled WGS sequence"/>
</dbReference>
<keyword evidence="3" id="KW-0964">Secreted</keyword>
<dbReference type="Pfam" id="PF03777">
    <property type="entry name" value="ChpA-C"/>
    <property type="match status" value="1"/>
</dbReference>
<dbReference type="RefSeq" id="WP_103886156.1">
    <property type="nucleotide sequence ID" value="NZ_FNVU01000005.1"/>
</dbReference>
<dbReference type="InterPro" id="IPR005528">
    <property type="entry name" value="ChpA-H"/>
</dbReference>
<evidence type="ECO:0000256" key="9">
    <source>
        <dbReference type="SAM" id="SignalP"/>
    </source>
</evidence>
<feature type="compositionally biased region" description="Pro residues" evidence="7">
    <location>
        <begin position="85"/>
        <end position="109"/>
    </location>
</feature>
<gene>
    <name evidence="11" type="ORF">SAMN05216223_105370</name>
</gene>
<keyword evidence="6" id="KW-0034">Amyloid</keyword>
<evidence type="ECO:0000256" key="7">
    <source>
        <dbReference type="SAM" id="MobiDB-lite"/>
    </source>
</evidence>
<evidence type="ECO:0000256" key="3">
    <source>
        <dbReference type="ARBA" id="ARBA00022525"/>
    </source>
</evidence>
<evidence type="ECO:0000256" key="2">
    <source>
        <dbReference type="ARBA" id="ARBA00022512"/>
    </source>
</evidence>
<evidence type="ECO:0000259" key="10">
    <source>
        <dbReference type="PROSITE" id="PS51884"/>
    </source>
</evidence>
<keyword evidence="8" id="KW-0812">Transmembrane</keyword>
<feature type="chain" id="PRO_5039575659" evidence="9">
    <location>
        <begin position="21"/>
        <end position="163"/>
    </location>
</feature>
<evidence type="ECO:0000256" key="1">
    <source>
        <dbReference type="ARBA" id="ARBA00004191"/>
    </source>
</evidence>
<feature type="signal peptide" evidence="9">
    <location>
        <begin position="1"/>
        <end position="20"/>
    </location>
</feature>
<evidence type="ECO:0000256" key="8">
    <source>
        <dbReference type="SAM" id="Phobius"/>
    </source>
</evidence>
<proteinExistence type="predicted"/>
<keyword evidence="12" id="KW-1185">Reference proteome</keyword>
<feature type="region of interest" description="Disordered" evidence="7">
    <location>
        <begin position="74"/>
        <end position="109"/>
    </location>
</feature>
<keyword evidence="5" id="KW-0130">Cell adhesion</keyword>
<feature type="domain" description="Chaplin" evidence="10">
    <location>
        <begin position="39"/>
        <end position="79"/>
    </location>
</feature>
<comment type="subcellular location">
    <subcellularLocation>
        <location evidence="1">Secreted</location>
        <location evidence="1">Cell wall</location>
    </subcellularLocation>
</comment>
<keyword evidence="2" id="KW-0134">Cell wall</keyword>
<dbReference type="AlphaFoldDB" id="A0A1H6AH27"/>
<keyword evidence="8" id="KW-0472">Membrane</keyword>
<accession>A0A1H6AH27</accession>
<dbReference type="PROSITE" id="PS51884">
    <property type="entry name" value="CHAPLIN"/>
    <property type="match status" value="1"/>
</dbReference>
<dbReference type="GO" id="GO:0007155">
    <property type="term" value="P:cell adhesion"/>
    <property type="evidence" value="ECO:0007669"/>
    <property type="project" value="UniProtKB-KW"/>
</dbReference>
<evidence type="ECO:0000256" key="4">
    <source>
        <dbReference type="ARBA" id="ARBA00022729"/>
    </source>
</evidence>
<evidence type="ECO:0000313" key="12">
    <source>
        <dbReference type="Proteomes" id="UP000236754"/>
    </source>
</evidence>
<keyword evidence="4 9" id="KW-0732">Signal</keyword>
<dbReference type="OrthoDB" id="3544424at2"/>
<feature type="transmembrane region" description="Helical" evidence="8">
    <location>
        <begin position="128"/>
        <end position="146"/>
    </location>
</feature>